<dbReference type="InterPro" id="IPR051630">
    <property type="entry name" value="Corepressor-Demethylase"/>
</dbReference>
<feature type="transmembrane region" description="Helical" evidence="8">
    <location>
        <begin position="433"/>
        <end position="463"/>
    </location>
</feature>
<dbReference type="PANTHER" id="PTHR14017">
    <property type="entry name" value="LYSINE-SPECIFIC DEMETHYLASE"/>
    <property type="match status" value="1"/>
</dbReference>
<keyword evidence="10" id="KW-0489">Methyltransferase</keyword>
<dbReference type="SUPFAM" id="SSF51197">
    <property type="entry name" value="Clavaminate synthase-like"/>
    <property type="match status" value="1"/>
</dbReference>
<evidence type="ECO:0000256" key="4">
    <source>
        <dbReference type="ARBA" id="ARBA00034483"/>
    </source>
</evidence>
<dbReference type="PROSITE" id="PS51184">
    <property type="entry name" value="JMJC"/>
    <property type="match status" value="1"/>
</dbReference>
<evidence type="ECO:0000256" key="6">
    <source>
        <dbReference type="ARBA" id="ARBA00048695"/>
    </source>
</evidence>
<keyword evidence="2" id="KW-0597">Phosphoprotein</keyword>
<evidence type="ECO:0000259" key="9">
    <source>
        <dbReference type="PROSITE" id="PS51184"/>
    </source>
</evidence>
<dbReference type="Pfam" id="PF02373">
    <property type="entry name" value="JmjC"/>
    <property type="match status" value="1"/>
</dbReference>
<sequence>MRVSSTENMLSHVGHTILGMNTVQLYMKVPGSRTPGHQENNNFCSVNINIGPGDCEWFAVHEHYWEAISHFCENGLPDGLVVASLEDLYRSNIPVYRFIQRPGDLVWINAGTVHWVQAVGWCNNIAWNVGPLNCQKGQINRSNDSRLLERRPYNQDHRPEHLQNDQSIKHIQILREQLVAEGKKICYQSRVKDEPAYYCNECDVEVFNLLFVTSESSNRKTYVVHCEDCARRRNSNLSGVVVLEQYRVEELMNTYDNFNLVPTRMHKPVHTHTHTYIEEQTNCCDRSHSLNSFRYCCSLHLCKCLSLFIRRFWCFYTKQYNNRGRSYTHTHTHTHTHTEALLGIATMILMSLSRNGTLERTPSQQFGSDADDSESTRLHPASSLSSPVVDPVTPAAVVPPPYSSSSNASVEPLELRASLDCWACSVLVTAQNLIIAAVNAALAAVVFGIILTPALTMVVFGFLCHSKVQPHGTSVYCSDLLNDASCVALLVVGFVLLVPLLVLALAAYCRLARHLQLGLCFIPYSRAVYKNLPVSQHPGLRGCCGQEGAPERDAKASVWV</sequence>
<dbReference type="EC" id="1.14.11.68" evidence="5"/>
<evidence type="ECO:0000313" key="11">
    <source>
        <dbReference type="Proteomes" id="UP000319801"/>
    </source>
</evidence>
<keyword evidence="8" id="KW-0812">Transmembrane</keyword>
<dbReference type="GO" id="GO:0044666">
    <property type="term" value="C:MLL3/4 complex"/>
    <property type="evidence" value="ECO:0007669"/>
    <property type="project" value="TreeGrafter"/>
</dbReference>
<organism evidence="10 11">
    <name type="scientific">Bagarius yarrelli</name>
    <name type="common">Goonch</name>
    <name type="synonym">Bagrus yarrelli</name>
    <dbReference type="NCBI Taxonomy" id="175774"/>
    <lineage>
        <taxon>Eukaryota</taxon>
        <taxon>Metazoa</taxon>
        <taxon>Chordata</taxon>
        <taxon>Craniata</taxon>
        <taxon>Vertebrata</taxon>
        <taxon>Euteleostomi</taxon>
        <taxon>Actinopterygii</taxon>
        <taxon>Neopterygii</taxon>
        <taxon>Teleostei</taxon>
        <taxon>Ostariophysi</taxon>
        <taxon>Siluriformes</taxon>
        <taxon>Sisoridae</taxon>
        <taxon>Sisorinae</taxon>
        <taxon>Bagarius</taxon>
    </lineage>
</organism>
<evidence type="ECO:0000256" key="2">
    <source>
        <dbReference type="ARBA" id="ARBA00022553"/>
    </source>
</evidence>
<accession>A0A556V525</accession>
<keyword evidence="3" id="KW-0539">Nucleus</keyword>
<evidence type="ECO:0000256" key="5">
    <source>
        <dbReference type="ARBA" id="ARBA00034525"/>
    </source>
</evidence>
<comment type="subcellular location">
    <subcellularLocation>
        <location evidence="1">Nucleus</location>
    </subcellularLocation>
</comment>
<dbReference type="GO" id="GO:0000978">
    <property type="term" value="F:RNA polymerase II cis-regulatory region sequence-specific DNA binding"/>
    <property type="evidence" value="ECO:0007669"/>
    <property type="project" value="TreeGrafter"/>
</dbReference>
<keyword evidence="11" id="KW-1185">Reference proteome</keyword>
<comment type="similarity">
    <text evidence="4">Belongs to the UTX family.</text>
</comment>
<evidence type="ECO:0000256" key="1">
    <source>
        <dbReference type="ARBA" id="ARBA00004123"/>
    </source>
</evidence>
<evidence type="ECO:0000256" key="3">
    <source>
        <dbReference type="ARBA" id="ARBA00023242"/>
    </source>
</evidence>
<feature type="transmembrane region" description="Helical" evidence="8">
    <location>
        <begin position="484"/>
        <end position="508"/>
    </location>
</feature>
<dbReference type="GO" id="GO:0032259">
    <property type="term" value="P:methylation"/>
    <property type="evidence" value="ECO:0007669"/>
    <property type="project" value="UniProtKB-KW"/>
</dbReference>
<dbReference type="GO" id="GO:0010468">
    <property type="term" value="P:regulation of gene expression"/>
    <property type="evidence" value="ECO:0007669"/>
    <property type="project" value="TreeGrafter"/>
</dbReference>
<dbReference type="Gene3D" id="2.10.110.20">
    <property type="match status" value="1"/>
</dbReference>
<comment type="caution">
    <text evidence="10">The sequence shown here is derived from an EMBL/GenBank/DDBJ whole genome shotgun (WGS) entry which is preliminary data.</text>
</comment>
<feature type="domain" description="JmjC" evidence="9">
    <location>
        <begin position="1"/>
        <end position="146"/>
    </location>
</feature>
<dbReference type="Pfam" id="PF21326">
    <property type="entry name" value="KDM6_GATAL"/>
    <property type="match status" value="1"/>
</dbReference>
<dbReference type="GO" id="GO:0007507">
    <property type="term" value="P:heart development"/>
    <property type="evidence" value="ECO:0007669"/>
    <property type="project" value="TreeGrafter"/>
</dbReference>
<dbReference type="InterPro" id="IPR046941">
    <property type="entry name" value="KDM6_GATAL_sf"/>
</dbReference>
<dbReference type="Gene3D" id="2.60.120.650">
    <property type="entry name" value="Cupin"/>
    <property type="match status" value="1"/>
</dbReference>
<keyword evidence="8" id="KW-1133">Transmembrane helix</keyword>
<evidence type="ECO:0000256" key="8">
    <source>
        <dbReference type="SAM" id="Phobius"/>
    </source>
</evidence>
<name>A0A556V525_BAGYA</name>
<dbReference type="InterPro" id="IPR048560">
    <property type="entry name" value="KDM6A_B-like_GATAL"/>
</dbReference>
<gene>
    <name evidence="10" type="ORF">Baya_13207</name>
</gene>
<keyword evidence="8" id="KW-0472">Membrane</keyword>
<proteinExistence type="inferred from homology"/>
<dbReference type="InterPro" id="IPR003347">
    <property type="entry name" value="JmjC_dom"/>
</dbReference>
<dbReference type="GO" id="GO:0031490">
    <property type="term" value="F:chromatin DNA binding"/>
    <property type="evidence" value="ECO:0007669"/>
    <property type="project" value="TreeGrafter"/>
</dbReference>
<dbReference type="FunFam" id="2.10.110.20:FF:000001">
    <property type="entry name" value="lysine-specific demethylase 6A isoform X2"/>
    <property type="match status" value="1"/>
</dbReference>
<dbReference type="EMBL" id="VCAZ01000123">
    <property type="protein sequence ID" value="TSV15221.1"/>
    <property type="molecule type" value="Genomic_DNA"/>
</dbReference>
<dbReference type="GO" id="GO:0071558">
    <property type="term" value="F:histone H3K27me2/H3K27me3 demethylase activity"/>
    <property type="evidence" value="ECO:0007669"/>
    <property type="project" value="UniProtKB-EC"/>
</dbReference>
<keyword evidence="10" id="KW-0808">Transferase</keyword>
<dbReference type="Proteomes" id="UP000319801">
    <property type="component" value="Unassembled WGS sequence"/>
</dbReference>
<dbReference type="PANTHER" id="PTHR14017:SF5">
    <property type="entry name" value="LYSINE-SPECIFIC DEMETHYLASE 6B"/>
    <property type="match status" value="1"/>
</dbReference>
<dbReference type="SMART" id="SM00558">
    <property type="entry name" value="JmjC"/>
    <property type="match status" value="1"/>
</dbReference>
<dbReference type="AlphaFoldDB" id="A0A556V525"/>
<evidence type="ECO:0000256" key="7">
    <source>
        <dbReference type="SAM" id="MobiDB-lite"/>
    </source>
</evidence>
<dbReference type="OrthoDB" id="418911at2759"/>
<dbReference type="GO" id="GO:0008168">
    <property type="term" value="F:methyltransferase activity"/>
    <property type="evidence" value="ECO:0007669"/>
    <property type="project" value="UniProtKB-KW"/>
</dbReference>
<protein>
    <recommendedName>
        <fullName evidence="5">[histone H3]-trimethyl-L-lysine(27) demethylase</fullName>
        <ecNumber evidence="5">1.14.11.68</ecNumber>
    </recommendedName>
</protein>
<feature type="region of interest" description="Disordered" evidence="7">
    <location>
        <begin position="360"/>
        <end position="388"/>
    </location>
</feature>
<evidence type="ECO:0000313" key="10">
    <source>
        <dbReference type="EMBL" id="TSV15221.1"/>
    </source>
</evidence>
<comment type="catalytic activity">
    <reaction evidence="6">
        <text>N(6),N(6),N(6)-trimethyl-L-lysyl(27)-[histone H3] + 2 2-oxoglutarate + 2 O2 = N(6)-methyl-L-lysyl(27)-[histone H3] + 2 formaldehyde + 2 succinate + 2 CO2</text>
        <dbReference type="Rhea" id="RHEA:60224"/>
        <dbReference type="Rhea" id="RHEA-COMP:15535"/>
        <dbReference type="Rhea" id="RHEA-COMP:15544"/>
        <dbReference type="ChEBI" id="CHEBI:15379"/>
        <dbReference type="ChEBI" id="CHEBI:16526"/>
        <dbReference type="ChEBI" id="CHEBI:16810"/>
        <dbReference type="ChEBI" id="CHEBI:16842"/>
        <dbReference type="ChEBI" id="CHEBI:30031"/>
        <dbReference type="ChEBI" id="CHEBI:61929"/>
        <dbReference type="ChEBI" id="CHEBI:61961"/>
        <dbReference type="EC" id="1.14.11.68"/>
    </reaction>
</comment>
<reference evidence="10 11" key="1">
    <citation type="journal article" date="2019" name="Genome Biol. Evol.">
        <title>Whole-Genome Sequencing of the Giant Devil Catfish, Bagarius yarrelli.</title>
        <authorList>
            <person name="Jiang W."/>
            <person name="Lv Y."/>
            <person name="Cheng L."/>
            <person name="Yang K."/>
            <person name="Chao B."/>
            <person name="Wang X."/>
            <person name="Li Y."/>
            <person name="Pan X."/>
            <person name="You X."/>
            <person name="Zhang Y."/>
            <person name="Yang J."/>
            <person name="Li J."/>
            <person name="Zhang X."/>
            <person name="Liu S."/>
            <person name="Sun C."/>
            <person name="Yang J."/>
            <person name="Shi Q."/>
        </authorList>
    </citation>
    <scope>NUCLEOTIDE SEQUENCE [LARGE SCALE GENOMIC DNA]</scope>
    <source>
        <strain evidence="10">JWS20170419001</strain>
        <tissue evidence="10">Muscle</tissue>
    </source>
</reference>